<organism evidence="5 6">
    <name type="scientific">Roseomonas acroporae</name>
    <dbReference type="NCBI Taxonomy" id="2937791"/>
    <lineage>
        <taxon>Bacteria</taxon>
        <taxon>Pseudomonadati</taxon>
        <taxon>Pseudomonadota</taxon>
        <taxon>Alphaproteobacteria</taxon>
        <taxon>Acetobacterales</taxon>
        <taxon>Roseomonadaceae</taxon>
        <taxon>Roseomonas</taxon>
    </lineage>
</organism>
<dbReference type="FunFam" id="3.20.20.70:FF:000059">
    <property type="entry name" value="N-ethylmaleimide reductase, FMN-linked"/>
    <property type="match status" value="1"/>
</dbReference>
<dbReference type="EMBL" id="JALPRX010000132">
    <property type="protein sequence ID" value="MCK8787562.1"/>
    <property type="molecule type" value="Genomic_DNA"/>
</dbReference>
<accession>A0A9X1YF78</accession>
<dbReference type="InterPro" id="IPR001155">
    <property type="entry name" value="OxRdtase_FMN_N"/>
</dbReference>
<dbReference type="InterPro" id="IPR045247">
    <property type="entry name" value="Oye-like"/>
</dbReference>
<evidence type="ECO:0000313" key="6">
    <source>
        <dbReference type="Proteomes" id="UP001139516"/>
    </source>
</evidence>
<evidence type="ECO:0000313" key="5">
    <source>
        <dbReference type="EMBL" id="MCK8787562.1"/>
    </source>
</evidence>
<dbReference type="CDD" id="cd02933">
    <property type="entry name" value="OYE_like_FMN"/>
    <property type="match status" value="1"/>
</dbReference>
<dbReference type="PANTHER" id="PTHR22893">
    <property type="entry name" value="NADH OXIDOREDUCTASE-RELATED"/>
    <property type="match status" value="1"/>
</dbReference>
<evidence type="ECO:0000256" key="1">
    <source>
        <dbReference type="ARBA" id="ARBA00001917"/>
    </source>
</evidence>
<dbReference type="SUPFAM" id="SSF51395">
    <property type="entry name" value="FMN-linked oxidoreductases"/>
    <property type="match status" value="1"/>
</dbReference>
<comment type="cofactor">
    <cofactor evidence="1">
        <name>FMN</name>
        <dbReference type="ChEBI" id="CHEBI:58210"/>
    </cofactor>
</comment>
<feature type="domain" description="NADH:flavin oxidoreductase/NADH oxidase N-terminal" evidence="4">
    <location>
        <begin position="6"/>
        <end position="336"/>
    </location>
</feature>
<evidence type="ECO:0000256" key="3">
    <source>
        <dbReference type="ARBA" id="ARBA00023002"/>
    </source>
</evidence>
<dbReference type="PANTHER" id="PTHR22893:SF91">
    <property type="entry name" value="NADPH DEHYDROGENASE 2-RELATED"/>
    <property type="match status" value="1"/>
</dbReference>
<dbReference type="Pfam" id="PF00724">
    <property type="entry name" value="Oxidored_FMN"/>
    <property type="match status" value="1"/>
</dbReference>
<sequence>MTDDALFRPYALGGITLANRIVMAPLTRNRAGDGFVPGELAATYYAQRASAGLIVSEATQISRQGQGYQDTPGIYTPAQVAGWRRVTDAVHAKGGRIFLQLWHVGRISHVDLQEGGAAPVAPSAIRAETKTFVNGGFADVSEPRALRLDEIPGIVADFRRAAANALEAGFDGVEVHGANGYLLDQFAKDGANRRADAYGGSVENRARLMIEVARAVAEEVGAERTGIRISPVSPANAITCSDPQSQFDYIVRELDRLGLVYLHVVEGATGGPRDVVPFDYGALRRAFRNTYLANNGLTLDLATSKLAADEADLFAFGRPFIANPDLVERLRTSAPLNPLDPSTLYGGGARGYTDYPALADAAV</sequence>
<dbReference type="GO" id="GO:0010181">
    <property type="term" value="F:FMN binding"/>
    <property type="evidence" value="ECO:0007669"/>
    <property type="project" value="InterPro"/>
</dbReference>
<dbReference type="GO" id="GO:0016628">
    <property type="term" value="F:oxidoreductase activity, acting on the CH-CH group of donors, NAD or NADP as acceptor"/>
    <property type="evidence" value="ECO:0007669"/>
    <property type="project" value="UniProtKB-ARBA"/>
</dbReference>
<proteinExistence type="inferred from homology"/>
<dbReference type="InterPro" id="IPR013785">
    <property type="entry name" value="Aldolase_TIM"/>
</dbReference>
<name>A0A9X1YF78_9PROT</name>
<keyword evidence="6" id="KW-1185">Reference proteome</keyword>
<comment type="similarity">
    <text evidence="2">Belongs to the NADH:flavin oxidoreductase/NADH oxidase family.</text>
</comment>
<dbReference type="AlphaFoldDB" id="A0A9X1YF78"/>
<dbReference type="Gene3D" id="3.20.20.70">
    <property type="entry name" value="Aldolase class I"/>
    <property type="match status" value="1"/>
</dbReference>
<comment type="caution">
    <text evidence="5">The sequence shown here is derived from an EMBL/GenBank/DDBJ whole genome shotgun (WGS) entry which is preliminary data.</text>
</comment>
<keyword evidence="3" id="KW-0560">Oxidoreductase</keyword>
<evidence type="ECO:0000259" key="4">
    <source>
        <dbReference type="Pfam" id="PF00724"/>
    </source>
</evidence>
<protein>
    <submittedName>
        <fullName evidence="5">Alkene reductase</fullName>
    </submittedName>
</protein>
<reference evidence="5" key="1">
    <citation type="submission" date="2022-04" db="EMBL/GenBank/DDBJ databases">
        <title>Roseomonas acroporae sp. nov., isolated from coral Acropora digitifera.</title>
        <authorList>
            <person name="Sun H."/>
        </authorList>
    </citation>
    <scope>NUCLEOTIDE SEQUENCE</scope>
    <source>
        <strain evidence="5">NAR14</strain>
    </source>
</reference>
<evidence type="ECO:0000256" key="2">
    <source>
        <dbReference type="ARBA" id="ARBA00005979"/>
    </source>
</evidence>
<gene>
    <name evidence="5" type="ORF">M0638_24645</name>
</gene>
<dbReference type="Proteomes" id="UP001139516">
    <property type="component" value="Unassembled WGS sequence"/>
</dbReference>
<dbReference type="GO" id="GO:0005829">
    <property type="term" value="C:cytosol"/>
    <property type="evidence" value="ECO:0007669"/>
    <property type="project" value="UniProtKB-ARBA"/>
</dbReference>
<dbReference type="RefSeq" id="WP_248669611.1">
    <property type="nucleotide sequence ID" value="NZ_JALPRX010000132.1"/>
</dbReference>